<reference evidence="1 2" key="1">
    <citation type="submission" date="2019-04" db="EMBL/GenBank/DDBJ databases">
        <title>Friends and foes A comparative genomics study of 23 Aspergillus species from section Flavi.</title>
        <authorList>
            <consortium name="DOE Joint Genome Institute"/>
            <person name="Kjaerbolling I."/>
            <person name="Vesth T."/>
            <person name="Frisvad J.C."/>
            <person name="Nybo J.L."/>
            <person name="Theobald S."/>
            <person name="Kildgaard S."/>
            <person name="Isbrandt T."/>
            <person name="Kuo A."/>
            <person name="Sato A."/>
            <person name="Lyhne E.K."/>
            <person name="Kogle M.E."/>
            <person name="Wiebenga A."/>
            <person name="Kun R.S."/>
            <person name="Lubbers R.J."/>
            <person name="Makela M.R."/>
            <person name="Barry K."/>
            <person name="Chovatia M."/>
            <person name="Clum A."/>
            <person name="Daum C."/>
            <person name="Haridas S."/>
            <person name="He G."/>
            <person name="LaButti K."/>
            <person name="Lipzen A."/>
            <person name="Mondo S."/>
            <person name="Riley R."/>
            <person name="Salamov A."/>
            <person name="Simmons B.A."/>
            <person name="Magnuson J.K."/>
            <person name="Henrissat B."/>
            <person name="Mortensen U.H."/>
            <person name="Larsen T.O."/>
            <person name="Devries R.P."/>
            <person name="Grigoriev I.V."/>
            <person name="Machida M."/>
            <person name="Baker S.E."/>
            <person name="Andersen M.R."/>
        </authorList>
    </citation>
    <scope>NUCLEOTIDE SEQUENCE [LARGE SCALE GENOMIC DNA]</scope>
    <source>
        <strain evidence="1 2">CBS 151.66</strain>
    </source>
</reference>
<keyword evidence="2" id="KW-1185">Reference proteome</keyword>
<accession>A0A5N5WLH9</accession>
<protein>
    <submittedName>
        <fullName evidence="1">Uncharacterized protein</fullName>
    </submittedName>
</protein>
<dbReference type="AlphaFoldDB" id="A0A5N5WLH9"/>
<dbReference type="Proteomes" id="UP000326565">
    <property type="component" value="Unassembled WGS sequence"/>
</dbReference>
<organism evidence="1 2">
    <name type="scientific">Aspergillus leporis</name>
    <dbReference type="NCBI Taxonomy" id="41062"/>
    <lineage>
        <taxon>Eukaryota</taxon>
        <taxon>Fungi</taxon>
        <taxon>Dikarya</taxon>
        <taxon>Ascomycota</taxon>
        <taxon>Pezizomycotina</taxon>
        <taxon>Eurotiomycetes</taxon>
        <taxon>Eurotiomycetidae</taxon>
        <taxon>Eurotiales</taxon>
        <taxon>Aspergillaceae</taxon>
        <taxon>Aspergillus</taxon>
        <taxon>Aspergillus subgen. Circumdati</taxon>
    </lineage>
</organism>
<evidence type="ECO:0000313" key="2">
    <source>
        <dbReference type="Proteomes" id="UP000326565"/>
    </source>
</evidence>
<sequence>MSAMLARIFLNGASETDSCTTPSDSDLNSEVESESEDNLVLEKPEHYLQEAECLDVFLLRQKRYSPRTQAKLETKLELTGTDTVKETA</sequence>
<dbReference type="EMBL" id="ML732380">
    <property type="protein sequence ID" value="KAB8068665.1"/>
    <property type="molecule type" value="Genomic_DNA"/>
</dbReference>
<evidence type="ECO:0000313" key="1">
    <source>
        <dbReference type="EMBL" id="KAB8068665.1"/>
    </source>
</evidence>
<proteinExistence type="predicted"/>
<name>A0A5N5WLH9_9EURO</name>
<gene>
    <name evidence="1" type="ORF">BDV29DRAFT_162195</name>
</gene>
<dbReference type="OrthoDB" id="3544487at2759"/>